<name>A0A1M5Y3P7_9FIRM</name>
<dbReference type="PANTHER" id="PTHR10443:SF12">
    <property type="entry name" value="DIPEPTIDASE"/>
    <property type="match status" value="1"/>
</dbReference>
<dbReference type="CDD" id="cd01301">
    <property type="entry name" value="rDP_like"/>
    <property type="match status" value="1"/>
</dbReference>
<dbReference type="PANTHER" id="PTHR10443">
    <property type="entry name" value="MICROSOMAL DIPEPTIDASE"/>
    <property type="match status" value="1"/>
</dbReference>
<evidence type="ECO:0000313" key="2">
    <source>
        <dbReference type="Proteomes" id="UP000184389"/>
    </source>
</evidence>
<dbReference type="SUPFAM" id="SSF51556">
    <property type="entry name" value="Metallo-dependent hydrolases"/>
    <property type="match status" value="1"/>
</dbReference>
<dbReference type="AlphaFoldDB" id="A0A1M5Y3P7"/>
<sequence>MMNYMDLHKNSYVVDAHSDIPLHMLMEKGRKGSGDILISKHLPLLKQGGVNLVFVNTFENLHPEGSLKEALIEISEVYRQLENTEEAMFIRTKGDLDEAISKNKIGLVLSMEGMEPISNELGLIDVFYELGLRSAMLTWNWRNYFAAGVSEGGGLSRLGKDAILKMEKLGIIVDVSHLNEEGFWDIIDLVKNPIIASHSNAKAVYNHERNLTDEQIKAIAKTGGVIGLNGYFTEDKEKESIESFMKHLEYILKLAGEDHVGLGFDFNEYLGSKGTKDLEDCTKIPIVTKELLNRGYSESTIRKILGENFVRVLKNILPS</sequence>
<dbReference type="GO" id="GO:0006508">
    <property type="term" value="P:proteolysis"/>
    <property type="evidence" value="ECO:0007669"/>
    <property type="project" value="InterPro"/>
</dbReference>
<dbReference type="InterPro" id="IPR032466">
    <property type="entry name" value="Metal_Hydrolase"/>
</dbReference>
<dbReference type="RefSeq" id="WP_072744686.1">
    <property type="nucleotide sequence ID" value="NZ_FQXR01000009.1"/>
</dbReference>
<organism evidence="1 2">
    <name type="scientific">Sporanaerobacter acetigenes DSM 13106</name>
    <dbReference type="NCBI Taxonomy" id="1123281"/>
    <lineage>
        <taxon>Bacteria</taxon>
        <taxon>Bacillati</taxon>
        <taxon>Bacillota</taxon>
        <taxon>Tissierellia</taxon>
        <taxon>Tissierellales</taxon>
        <taxon>Sporanaerobacteraceae</taxon>
        <taxon>Sporanaerobacter</taxon>
    </lineage>
</organism>
<dbReference type="EMBL" id="FQXR01000009">
    <property type="protein sequence ID" value="SHI06657.1"/>
    <property type="molecule type" value="Genomic_DNA"/>
</dbReference>
<accession>A0A1M5Y3P7</accession>
<dbReference type="Pfam" id="PF01244">
    <property type="entry name" value="Peptidase_M19"/>
    <property type="match status" value="1"/>
</dbReference>
<protein>
    <submittedName>
        <fullName evidence="1">Membrane dipeptidase</fullName>
    </submittedName>
</protein>
<dbReference type="OrthoDB" id="9804920at2"/>
<gene>
    <name evidence="1" type="ORF">SAMN02745180_01963</name>
</gene>
<dbReference type="STRING" id="1123281.SAMN02745180_01963"/>
<dbReference type="Gene3D" id="3.20.20.140">
    <property type="entry name" value="Metal-dependent hydrolases"/>
    <property type="match status" value="1"/>
</dbReference>
<evidence type="ECO:0000313" key="1">
    <source>
        <dbReference type="EMBL" id="SHI06657.1"/>
    </source>
</evidence>
<dbReference type="Proteomes" id="UP000184389">
    <property type="component" value="Unassembled WGS sequence"/>
</dbReference>
<reference evidence="1 2" key="1">
    <citation type="submission" date="2016-11" db="EMBL/GenBank/DDBJ databases">
        <authorList>
            <person name="Jaros S."/>
            <person name="Januszkiewicz K."/>
            <person name="Wedrychowicz H."/>
        </authorList>
    </citation>
    <scope>NUCLEOTIDE SEQUENCE [LARGE SCALE GENOMIC DNA]</scope>
    <source>
        <strain evidence="1 2">DSM 13106</strain>
    </source>
</reference>
<dbReference type="PROSITE" id="PS51365">
    <property type="entry name" value="RENAL_DIPEPTIDASE_2"/>
    <property type="match status" value="1"/>
</dbReference>
<keyword evidence="2" id="KW-1185">Reference proteome</keyword>
<proteinExistence type="predicted"/>
<dbReference type="InterPro" id="IPR008257">
    <property type="entry name" value="Pept_M19"/>
</dbReference>
<dbReference type="GO" id="GO:0070573">
    <property type="term" value="F:metallodipeptidase activity"/>
    <property type="evidence" value="ECO:0007669"/>
    <property type="project" value="InterPro"/>
</dbReference>